<dbReference type="SUPFAM" id="SSF49879">
    <property type="entry name" value="SMAD/FHA domain"/>
    <property type="match status" value="1"/>
</dbReference>
<evidence type="ECO:0000256" key="1">
    <source>
        <dbReference type="SAM" id="MobiDB-lite"/>
    </source>
</evidence>
<feature type="domain" description="FHA" evidence="3">
    <location>
        <begin position="56"/>
        <end position="118"/>
    </location>
</feature>
<keyword evidence="2" id="KW-0812">Transmembrane</keyword>
<organism evidence="4 5">
    <name type="scientific">Paxillus rubicundulus Ve08.2h10</name>
    <dbReference type="NCBI Taxonomy" id="930991"/>
    <lineage>
        <taxon>Eukaryota</taxon>
        <taxon>Fungi</taxon>
        <taxon>Dikarya</taxon>
        <taxon>Basidiomycota</taxon>
        <taxon>Agaricomycotina</taxon>
        <taxon>Agaricomycetes</taxon>
        <taxon>Agaricomycetidae</taxon>
        <taxon>Boletales</taxon>
        <taxon>Paxilineae</taxon>
        <taxon>Paxillaceae</taxon>
        <taxon>Paxillus</taxon>
    </lineage>
</organism>
<evidence type="ECO:0000313" key="5">
    <source>
        <dbReference type="Proteomes" id="UP000054538"/>
    </source>
</evidence>
<protein>
    <recommendedName>
        <fullName evidence="3">FHA domain-containing protein</fullName>
    </recommendedName>
</protein>
<dbReference type="AlphaFoldDB" id="A0A0D0DE73"/>
<dbReference type="CDD" id="cd00060">
    <property type="entry name" value="FHA"/>
    <property type="match status" value="1"/>
</dbReference>
<dbReference type="InterPro" id="IPR000253">
    <property type="entry name" value="FHA_dom"/>
</dbReference>
<keyword evidence="5" id="KW-1185">Reference proteome</keyword>
<feature type="region of interest" description="Disordered" evidence="1">
    <location>
        <begin position="313"/>
        <end position="384"/>
    </location>
</feature>
<dbReference type="OrthoDB" id="4096268at2759"/>
<dbReference type="HOGENOM" id="CLU_031565_0_0_1"/>
<evidence type="ECO:0000313" key="4">
    <source>
        <dbReference type="EMBL" id="KIK95747.1"/>
    </source>
</evidence>
<dbReference type="Proteomes" id="UP000054538">
    <property type="component" value="Unassembled WGS sequence"/>
</dbReference>
<dbReference type="InterPro" id="IPR008984">
    <property type="entry name" value="SMAD_FHA_dom_sf"/>
</dbReference>
<feature type="transmembrane region" description="Helical" evidence="2">
    <location>
        <begin position="657"/>
        <end position="682"/>
    </location>
</feature>
<dbReference type="STRING" id="930991.A0A0D0DE73"/>
<feature type="compositionally biased region" description="Low complexity" evidence="1">
    <location>
        <begin position="319"/>
        <end position="340"/>
    </location>
</feature>
<sequence>MDDDVQYLGTNFATLEPLDGSCRAQESVTGITLHVERCEDKPAHDITFHRSRSSYVNIGRKSGSDDKSMRRENDDHNIVFACQVVSARHAKLVLSDGGQIYVLDLHSRHGTHLSRRGEAAPRMLKAEVATVLADGDILTFGKVVGAGSYLVSPVTVRVELITSNSSPKVSSPLRVLTPINSLSHAVSRARKLSSGRYGLFVPPSYIESESPHSTSSLYASSDEASSPSDHESDAEEVQPYVPLLLRDSQEKASVKIPAFRSFIKDIYTASISRSPSIMGDLNVPLVDAPGSPFSSVEVLSQPSPVVVVINPAPESRSQSPMELSTPSPSPPSEAQQSEPPVIGAWPASRPESPQHSVVADEPPKFDAPTPEPEPEPAQPSITQSKTSELFTTLTPRPPFLPVEGPFSHLSTAFDVHPSMLLRHPPHQLPLLAPPSPPPYLHRMPLHPVLADRVGSELKATIKSVKEQVTALGESVTGLKSRQSFSEEDIIDLQSHVHRLEPDSERLLCRINMAERNIASLSSLQSQVNTLRSRLDAPEPRPAEAHLSDVKACAEALNNLVFEMKALREDTEKRIEEKMEAISTARTEALNLIATEVEVLNSLKRKRTDDDDDDDLEHQVSPDVVTDAVTGQAAPTPVPNVGDDATPSTSRPQKRAKMAMYAVAQTAVTMAIGAAATWSALAFA</sequence>
<dbReference type="EMBL" id="KN825023">
    <property type="protein sequence ID" value="KIK95747.1"/>
    <property type="molecule type" value="Genomic_DNA"/>
</dbReference>
<keyword evidence="2" id="KW-1133">Transmembrane helix</keyword>
<keyword evidence="2" id="KW-0472">Membrane</keyword>
<dbReference type="PROSITE" id="PS50006">
    <property type="entry name" value="FHA_DOMAIN"/>
    <property type="match status" value="1"/>
</dbReference>
<accession>A0A0D0DE73</accession>
<dbReference type="InParanoid" id="A0A0D0DE73"/>
<dbReference type="Pfam" id="PF00498">
    <property type="entry name" value="FHA"/>
    <property type="match status" value="1"/>
</dbReference>
<proteinExistence type="predicted"/>
<evidence type="ECO:0000259" key="3">
    <source>
        <dbReference type="PROSITE" id="PS50006"/>
    </source>
</evidence>
<reference evidence="5" key="2">
    <citation type="submission" date="2015-01" db="EMBL/GenBank/DDBJ databases">
        <title>Evolutionary Origins and Diversification of the Mycorrhizal Mutualists.</title>
        <authorList>
            <consortium name="DOE Joint Genome Institute"/>
            <consortium name="Mycorrhizal Genomics Consortium"/>
            <person name="Kohler A."/>
            <person name="Kuo A."/>
            <person name="Nagy L.G."/>
            <person name="Floudas D."/>
            <person name="Copeland A."/>
            <person name="Barry K.W."/>
            <person name="Cichocki N."/>
            <person name="Veneault-Fourrey C."/>
            <person name="LaButti K."/>
            <person name="Lindquist E.A."/>
            <person name="Lipzen A."/>
            <person name="Lundell T."/>
            <person name="Morin E."/>
            <person name="Murat C."/>
            <person name="Riley R."/>
            <person name="Ohm R."/>
            <person name="Sun H."/>
            <person name="Tunlid A."/>
            <person name="Henrissat B."/>
            <person name="Grigoriev I.V."/>
            <person name="Hibbett D.S."/>
            <person name="Martin F."/>
        </authorList>
    </citation>
    <scope>NUCLEOTIDE SEQUENCE [LARGE SCALE GENOMIC DNA]</scope>
    <source>
        <strain evidence="5">Ve08.2h10</strain>
    </source>
</reference>
<dbReference type="Gene3D" id="2.60.200.20">
    <property type="match status" value="1"/>
</dbReference>
<evidence type="ECO:0000256" key="2">
    <source>
        <dbReference type="SAM" id="Phobius"/>
    </source>
</evidence>
<feature type="compositionally biased region" description="Low complexity" evidence="1">
    <location>
        <begin position="213"/>
        <end position="227"/>
    </location>
</feature>
<reference evidence="4 5" key="1">
    <citation type="submission" date="2014-04" db="EMBL/GenBank/DDBJ databases">
        <authorList>
            <consortium name="DOE Joint Genome Institute"/>
            <person name="Kuo A."/>
            <person name="Kohler A."/>
            <person name="Jargeat P."/>
            <person name="Nagy L.G."/>
            <person name="Floudas D."/>
            <person name="Copeland A."/>
            <person name="Barry K.W."/>
            <person name="Cichocki N."/>
            <person name="Veneault-Fourrey C."/>
            <person name="LaButti K."/>
            <person name="Lindquist E.A."/>
            <person name="Lipzen A."/>
            <person name="Lundell T."/>
            <person name="Morin E."/>
            <person name="Murat C."/>
            <person name="Sun H."/>
            <person name="Tunlid A."/>
            <person name="Henrissat B."/>
            <person name="Grigoriev I.V."/>
            <person name="Hibbett D.S."/>
            <person name="Martin F."/>
            <person name="Nordberg H.P."/>
            <person name="Cantor M.N."/>
            <person name="Hua S.X."/>
        </authorList>
    </citation>
    <scope>NUCLEOTIDE SEQUENCE [LARGE SCALE GENOMIC DNA]</scope>
    <source>
        <strain evidence="4 5">Ve08.2h10</strain>
    </source>
</reference>
<gene>
    <name evidence="4" type="ORF">PAXRUDRAFT_826698</name>
</gene>
<feature type="region of interest" description="Disordered" evidence="1">
    <location>
        <begin position="605"/>
        <end position="653"/>
    </location>
</feature>
<name>A0A0D0DE73_9AGAM</name>
<feature type="region of interest" description="Disordered" evidence="1">
    <location>
        <begin position="207"/>
        <end position="236"/>
    </location>
</feature>